<dbReference type="EMBL" id="BAABCM010000001">
    <property type="protein sequence ID" value="GAA3799912.1"/>
    <property type="molecule type" value="Genomic_DNA"/>
</dbReference>
<dbReference type="Proteomes" id="UP001501624">
    <property type="component" value="Unassembled WGS sequence"/>
</dbReference>
<keyword evidence="2" id="KW-1185">Reference proteome</keyword>
<evidence type="ECO:0000313" key="1">
    <source>
        <dbReference type="EMBL" id="GAA3799912.1"/>
    </source>
</evidence>
<comment type="caution">
    <text evidence="1">The sequence shown here is derived from an EMBL/GenBank/DDBJ whole genome shotgun (WGS) entry which is preliminary data.</text>
</comment>
<evidence type="ECO:0000313" key="2">
    <source>
        <dbReference type="Proteomes" id="UP001501624"/>
    </source>
</evidence>
<protein>
    <submittedName>
        <fullName evidence="1">Uncharacterized protein</fullName>
    </submittedName>
</protein>
<sequence length="349" mass="37556">MAQRWYSEDAGGPVADLDPVFRDGYAPALHGMLKALSVVDPQGPPWGPVWAHTEDLLDQSTELRSTDNNLGPSFNYRVAPGVTLYPIMQGSVHGDGSRDLSVEEFFSHAEILSGQDVGKVKGNAGRDPAALALQDGGWIERAGSALENTRASGRSLSEYGRLETLQVGNGWWAAHWSGPPGSVPHEAQARCSTINEWYDHFRASALTVLAESLTRFGAIVHGARFNLNSLMGACVEQLEKFDAQGEVSPGLSTGWKTYRGIVDLATAGPMAPFTITDKMIEVLQANGTENLDGGGFYGTLYSFLQKADALMHRTVDEVDTLIREMNAKFVIADADLHAPSWTGPAPGIA</sequence>
<name>A0ABP7HMY2_9PSEU</name>
<reference evidence="2" key="1">
    <citation type="journal article" date="2019" name="Int. J. Syst. Evol. Microbiol.">
        <title>The Global Catalogue of Microorganisms (GCM) 10K type strain sequencing project: providing services to taxonomists for standard genome sequencing and annotation.</title>
        <authorList>
            <consortium name="The Broad Institute Genomics Platform"/>
            <consortium name="The Broad Institute Genome Sequencing Center for Infectious Disease"/>
            <person name="Wu L."/>
            <person name="Ma J."/>
        </authorList>
    </citation>
    <scope>NUCLEOTIDE SEQUENCE [LARGE SCALE GENOMIC DNA]</scope>
    <source>
        <strain evidence="2">JCM 17017</strain>
    </source>
</reference>
<organism evidence="1 2">
    <name type="scientific">Amycolatopsis tucumanensis</name>
    <dbReference type="NCBI Taxonomy" id="401106"/>
    <lineage>
        <taxon>Bacteria</taxon>
        <taxon>Bacillati</taxon>
        <taxon>Actinomycetota</taxon>
        <taxon>Actinomycetes</taxon>
        <taxon>Pseudonocardiales</taxon>
        <taxon>Pseudonocardiaceae</taxon>
        <taxon>Amycolatopsis</taxon>
    </lineage>
</organism>
<dbReference type="RefSeq" id="WP_237335021.1">
    <property type="nucleotide sequence ID" value="NZ_BAABCM010000001.1"/>
</dbReference>
<proteinExistence type="predicted"/>
<accession>A0ABP7HMY2</accession>
<gene>
    <name evidence="1" type="ORF">GCM10022380_16550</name>
</gene>